<evidence type="ECO:0000259" key="9">
    <source>
        <dbReference type="PROSITE" id="PS51294"/>
    </source>
</evidence>
<dbReference type="SMART" id="SM00717">
    <property type="entry name" value="SANT"/>
    <property type="match status" value="2"/>
</dbReference>
<keyword evidence="7" id="KW-0539">Nucleus</keyword>
<dbReference type="Gene3D" id="1.10.10.60">
    <property type="entry name" value="Homeodomain-like"/>
    <property type="match status" value="2"/>
</dbReference>
<evidence type="ECO:0000256" key="6">
    <source>
        <dbReference type="ARBA" id="ARBA00023163"/>
    </source>
</evidence>
<evidence type="ECO:0000256" key="7">
    <source>
        <dbReference type="ARBA" id="ARBA00023242"/>
    </source>
</evidence>
<evidence type="ECO:0000256" key="2">
    <source>
        <dbReference type="ARBA" id="ARBA00022737"/>
    </source>
</evidence>
<dbReference type="Gramene" id="Bo1g003420.1">
    <property type="protein sequence ID" value="Bo1g003420.1"/>
    <property type="gene ID" value="Bo1g003420"/>
</dbReference>
<dbReference type="OMA" id="NNNYLDH"/>
<dbReference type="GO" id="GO:0009664">
    <property type="term" value="P:plant-type cell wall organization"/>
    <property type="evidence" value="ECO:0007669"/>
    <property type="project" value="EnsemblPlants"/>
</dbReference>
<organism evidence="10 11">
    <name type="scientific">Brassica oleracea var. oleracea</name>
    <dbReference type="NCBI Taxonomy" id="109376"/>
    <lineage>
        <taxon>Eukaryota</taxon>
        <taxon>Viridiplantae</taxon>
        <taxon>Streptophyta</taxon>
        <taxon>Embryophyta</taxon>
        <taxon>Tracheophyta</taxon>
        <taxon>Spermatophyta</taxon>
        <taxon>Magnoliopsida</taxon>
        <taxon>eudicotyledons</taxon>
        <taxon>Gunneridae</taxon>
        <taxon>Pentapetalae</taxon>
        <taxon>rosids</taxon>
        <taxon>malvids</taxon>
        <taxon>Brassicales</taxon>
        <taxon>Brassicaceae</taxon>
        <taxon>Brassiceae</taxon>
        <taxon>Brassica</taxon>
    </lineage>
</organism>
<dbReference type="FunFam" id="1.10.10.60:FF:000015">
    <property type="entry name" value="Transcription factor RAX3"/>
    <property type="match status" value="1"/>
</dbReference>
<dbReference type="HOGENOM" id="CLU_028567_6_2_1"/>
<dbReference type="OrthoDB" id="2143914at2759"/>
<dbReference type="PANTHER" id="PTHR48000:SF75">
    <property type="entry name" value="TRANSCRIPTION FACTOR MYB87"/>
    <property type="match status" value="1"/>
</dbReference>
<feature type="domain" description="HTH myb-type" evidence="9">
    <location>
        <begin position="9"/>
        <end position="62"/>
    </location>
</feature>
<name>A0A0D3A165_BRAOL</name>
<reference evidence="10 11" key="1">
    <citation type="journal article" date="2014" name="Genome Biol.">
        <title>Transcriptome and methylome profiling reveals relics of genome dominance in the mesopolyploid Brassica oleracea.</title>
        <authorList>
            <person name="Parkin I.A."/>
            <person name="Koh C."/>
            <person name="Tang H."/>
            <person name="Robinson S.J."/>
            <person name="Kagale S."/>
            <person name="Clarke W.E."/>
            <person name="Town C.D."/>
            <person name="Nixon J."/>
            <person name="Krishnakumar V."/>
            <person name="Bidwell S.L."/>
            <person name="Denoeud F."/>
            <person name="Belcram H."/>
            <person name="Links M.G."/>
            <person name="Just J."/>
            <person name="Clarke C."/>
            <person name="Bender T."/>
            <person name="Huebert T."/>
            <person name="Mason A.S."/>
            <person name="Pires J.C."/>
            <person name="Barker G."/>
            <person name="Moore J."/>
            <person name="Walley P.G."/>
            <person name="Manoli S."/>
            <person name="Batley J."/>
            <person name="Edwards D."/>
            <person name="Nelson M.N."/>
            <person name="Wang X."/>
            <person name="Paterson A.H."/>
            <person name="King G."/>
            <person name="Bancroft I."/>
            <person name="Chalhoub B."/>
            <person name="Sharpe A.G."/>
        </authorList>
    </citation>
    <scope>NUCLEOTIDE SEQUENCE</scope>
    <source>
        <strain evidence="10 11">cv. TO1000</strain>
    </source>
</reference>
<keyword evidence="6" id="KW-0804">Transcription</keyword>
<protein>
    <submittedName>
        <fullName evidence="10">Uncharacterized protein</fullName>
    </submittedName>
</protein>
<dbReference type="eggNOG" id="KOG0048">
    <property type="taxonomic scope" value="Eukaryota"/>
</dbReference>
<sequence>MGRAPCCDKTVVKKGPWSPEEDAMLKSYIEKHGTGNNWIALPHKIGIKRCGKSCRLRWLNYLRPNIKHGSFTDEEDYIICSLYITIGSRWSIIASQLPGRTDNDIKNYWNTRLKKKLLSKQGKAIHQQLSLRLEPETTSKRSSFSQNQILMFHDENAKPPLHQTLHNQMVDPSITSFAMEEKRMVPVLESFSWEQNKVWLDIDHDAASSSYHHHASPHLNSMTTSSSSICTNSPLQMSHYTINDNDHGDQEMFFMAGLENLQDELFDEIINNNTTEFEFRGTETLNNNCLGHEINSFIDCPLKDN</sequence>
<comment type="subcellular location">
    <subcellularLocation>
        <location evidence="1">Nucleus</location>
    </subcellularLocation>
</comment>
<dbReference type="InterPro" id="IPR017930">
    <property type="entry name" value="Myb_dom"/>
</dbReference>
<dbReference type="GO" id="GO:0003677">
    <property type="term" value="F:DNA binding"/>
    <property type="evidence" value="ECO:0007669"/>
    <property type="project" value="UniProtKB-KW"/>
</dbReference>
<evidence type="ECO:0000313" key="11">
    <source>
        <dbReference type="Proteomes" id="UP000032141"/>
    </source>
</evidence>
<dbReference type="SMR" id="A0A0D3A165"/>
<dbReference type="KEGG" id="boe:106298117"/>
<feature type="domain" description="HTH myb-type" evidence="9">
    <location>
        <begin position="63"/>
        <end position="117"/>
    </location>
</feature>
<dbReference type="PROSITE" id="PS51294">
    <property type="entry name" value="HTH_MYB"/>
    <property type="match status" value="2"/>
</dbReference>
<dbReference type="AlphaFoldDB" id="A0A0D3A165"/>
<dbReference type="GO" id="GO:0005634">
    <property type="term" value="C:nucleus"/>
    <property type="evidence" value="ECO:0007669"/>
    <property type="project" value="UniProtKB-SubCell"/>
</dbReference>
<proteinExistence type="predicted"/>
<evidence type="ECO:0000313" key="10">
    <source>
        <dbReference type="EnsemblPlants" id="Bo1g003420.1"/>
    </source>
</evidence>
<evidence type="ECO:0000256" key="1">
    <source>
        <dbReference type="ARBA" id="ARBA00004123"/>
    </source>
</evidence>
<feature type="domain" description="Myb-like" evidence="8">
    <location>
        <begin position="9"/>
        <end position="62"/>
    </location>
</feature>
<keyword evidence="2" id="KW-0677">Repeat</keyword>
<keyword evidence="4" id="KW-0238">DNA-binding</keyword>
<dbReference type="Proteomes" id="UP000032141">
    <property type="component" value="Chromosome C1"/>
</dbReference>
<dbReference type="GeneID" id="106298117"/>
<dbReference type="EnsemblPlants" id="Bo1g003420.1">
    <property type="protein sequence ID" value="Bo1g003420.1"/>
    <property type="gene ID" value="Bo1g003420"/>
</dbReference>
<accession>A0A0D3A165</accession>
<dbReference type="PROSITE" id="PS50090">
    <property type="entry name" value="MYB_LIKE"/>
    <property type="match status" value="2"/>
</dbReference>
<evidence type="ECO:0000256" key="3">
    <source>
        <dbReference type="ARBA" id="ARBA00023015"/>
    </source>
</evidence>
<feature type="domain" description="Myb-like" evidence="8">
    <location>
        <begin position="63"/>
        <end position="113"/>
    </location>
</feature>
<dbReference type="CDD" id="cd00167">
    <property type="entry name" value="SANT"/>
    <property type="match status" value="2"/>
</dbReference>
<keyword evidence="5" id="KW-0010">Activator</keyword>
<dbReference type="PANTHER" id="PTHR48000">
    <property type="entry name" value="OS09G0431300 PROTEIN"/>
    <property type="match status" value="1"/>
</dbReference>
<evidence type="ECO:0000259" key="8">
    <source>
        <dbReference type="PROSITE" id="PS50090"/>
    </source>
</evidence>
<evidence type="ECO:0000256" key="4">
    <source>
        <dbReference type="ARBA" id="ARBA00023125"/>
    </source>
</evidence>
<dbReference type="RefSeq" id="XP_013589662.1">
    <property type="nucleotide sequence ID" value="XM_013734208.1"/>
</dbReference>
<dbReference type="Pfam" id="PF00249">
    <property type="entry name" value="Myb_DNA-binding"/>
    <property type="match status" value="2"/>
</dbReference>
<keyword evidence="3" id="KW-0805">Transcription regulation</keyword>
<keyword evidence="11" id="KW-1185">Reference proteome</keyword>
<dbReference type="InterPro" id="IPR001005">
    <property type="entry name" value="SANT/Myb"/>
</dbReference>
<dbReference type="InterPro" id="IPR009057">
    <property type="entry name" value="Homeodomain-like_sf"/>
</dbReference>
<dbReference type="STRING" id="109376.A0A0D3A165"/>
<dbReference type="SUPFAM" id="SSF46689">
    <property type="entry name" value="Homeodomain-like"/>
    <property type="match status" value="1"/>
</dbReference>
<evidence type="ECO:0000256" key="5">
    <source>
        <dbReference type="ARBA" id="ARBA00023159"/>
    </source>
</evidence>
<reference evidence="10" key="2">
    <citation type="submission" date="2015-03" db="UniProtKB">
        <authorList>
            <consortium name="EnsemblPlants"/>
        </authorList>
    </citation>
    <scope>IDENTIFICATION</scope>
</reference>